<sequence length="197" mass="20734">MGGDVIIKVLVLLAGLTAVGASVSPLLFDPAVEEAEEEDILETDARDPLLDPNPIRDENADLDLVALPENVDGDATVVTDPVEADPLLDDAPLIRSDPERSVIPFFVTIPVIVIALCFTVWAMLTPAGELGQPALFAGIVVLLGTALAWFLYEVGVSEFEMTGTALAAWLSVGFTLLAVWLIADVLSSPAEDDAVPG</sequence>
<feature type="transmembrane region" description="Helical" evidence="1">
    <location>
        <begin position="6"/>
        <end position="28"/>
    </location>
</feature>
<keyword evidence="3" id="KW-1185">Reference proteome</keyword>
<feature type="transmembrane region" description="Helical" evidence="1">
    <location>
        <begin position="164"/>
        <end position="183"/>
    </location>
</feature>
<keyword evidence="1" id="KW-0472">Membrane</keyword>
<dbReference type="Proteomes" id="UP000609651">
    <property type="component" value="Unassembled WGS sequence"/>
</dbReference>
<feature type="transmembrane region" description="Helical" evidence="1">
    <location>
        <begin position="130"/>
        <end position="152"/>
    </location>
</feature>
<organism evidence="2 3">
    <name type="scientific">Alienimonas chondri</name>
    <dbReference type="NCBI Taxonomy" id="2681879"/>
    <lineage>
        <taxon>Bacteria</taxon>
        <taxon>Pseudomonadati</taxon>
        <taxon>Planctomycetota</taxon>
        <taxon>Planctomycetia</taxon>
        <taxon>Planctomycetales</taxon>
        <taxon>Planctomycetaceae</taxon>
        <taxon>Alienimonas</taxon>
    </lineage>
</organism>
<protein>
    <submittedName>
        <fullName evidence="2">Uncharacterized protein</fullName>
    </submittedName>
</protein>
<keyword evidence="1" id="KW-0812">Transmembrane</keyword>
<feature type="transmembrane region" description="Helical" evidence="1">
    <location>
        <begin position="102"/>
        <end position="124"/>
    </location>
</feature>
<dbReference type="RefSeq" id="WP_171188169.1">
    <property type="nucleotide sequence ID" value="NZ_WTPX01000099.1"/>
</dbReference>
<evidence type="ECO:0000313" key="3">
    <source>
        <dbReference type="Proteomes" id="UP000609651"/>
    </source>
</evidence>
<evidence type="ECO:0000256" key="1">
    <source>
        <dbReference type="SAM" id="Phobius"/>
    </source>
</evidence>
<comment type="caution">
    <text evidence="2">The sequence shown here is derived from an EMBL/GenBank/DDBJ whole genome shotgun (WGS) entry which is preliminary data.</text>
</comment>
<proteinExistence type="predicted"/>
<accession>A0ABX1VFB9</accession>
<evidence type="ECO:0000313" key="2">
    <source>
        <dbReference type="EMBL" id="NNJ26799.1"/>
    </source>
</evidence>
<name>A0ABX1VFB9_9PLAN</name>
<dbReference type="EMBL" id="WTPX01000099">
    <property type="protein sequence ID" value="NNJ26799.1"/>
    <property type="molecule type" value="Genomic_DNA"/>
</dbReference>
<reference evidence="2 3" key="1">
    <citation type="journal article" date="2020" name="Syst. Appl. Microbiol.">
        <title>Alienimonas chondri sp. nov., a novel planctomycete isolated from the biofilm of the red alga Chondrus crispus.</title>
        <authorList>
            <person name="Vitorino I."/>
            <person name="Albuquerque L."/>
            <person name="Wiegand S."/>
            <person name="Kallscheuer N."/>
            <person name="da Costa M.S."/>
            <person name="Lobo-da-Cunha A."/>
            <person name="Jogler C."/>
            <person name="Lage O.M."/>
        </authorList>
    </citation>
    <scope>NUCLEOTIDE SEQUENCE [LARGE SCALE GENOMIC DNA]</scope>
    <source>
        <strain evidence="2 3">LzC2</strain>
    </source>
</reference>
<gene>
    <name evidence="2" type="ORF">LzC2_28930</name>
</gene>
<keyword evidence="1" id="KW-1133">Transmembrane helix</keyword>